<dbReference type="PIRSF" id="PIRSF007663">
    <property type="entry name" value="UCP007663"/>
    <property type="match status" value="1"/>
</dbReference>
<sequence length="804" mass="91392">MALKNYNKEWNERKSLLKMAQPAGWWRDAFPLGNGHLGAMPYGRLCEERILINHERLWYGGIVPDLPDISGLLEECRRLMAQGEDLAANELYWDALKKEGKEGRCAVYHPAADICFSSISQARFKNYQRYLDLAKAESMTYWEWQEQPQMRRSFVSRADDCIVVEQQGSGLSSNLWELRLEMHELLDAIRFGGELFEPEIDFTVSVEGEWIIAKGRYTDPNYDGAEYGVVARVQTDGDLAVAESGQGLVVSSAQQVLIVAKVYVYEAAEAAIERLQQEITQLGGDYEALLEAHVALHRPRFESCRVEFDGADEGQTNESLLLEAYSGSMPVELLQKMTDYGRYLLINSSDESSVPSNLQGIWNGDYAPPWDCFFMINENLLMNYWQALPGGMNEEALGVFNFYESNLEDYRENARKLYGCRGIFIPALTSPETGLSTHGGSWIVNWISGAGWLCQLFYDYYLFTNDEAFLKERLLPFMREVALFYEDYFSFDAAGKVIIAPSTSPENWPKESCAIESPTSIHPRLTVNATMDVAIARELLGNLLKGARNYALYDKQWERWECILEGLPEYEVNEDGAIREWLDHRYSDNYEHRHLSQIYPVFPGYEVTKESHPMLFPAFEKAVDMRGTVGLKDQTGWSLAHMANIRARMGDGASAFDCLETIAQTCVGKNFFTYHNDYRGSGISVDWYFGRSTPFQIDANMGLTAAVYEMLVQSGPDFIKLLPALPEELGSGKVFGMRTRAAVDVDLEWQQEPFQVKATFRSHRDQTVRLYLPNSETFVELALEAGNALTHRWVMQSSQLVEAN</sequence>
<protein>
    <submittedName>
        <fullName evidence="5">Glycoside hydrolase N-terminal domain-containing protein</fullName>
    </submittedName>
</protein>
<evidence type="ECO:0000256" key="1">
    <source>
        <dbReference type="SAM" id="Coils"/>
    </source>
</evidence>
<name>A0ABZ0RM18_9BACT</name>
<evidence type="ECO:0000259" key="4">
    <source>
        <dbReference type="Pfam" id="PF22124"/>
    </source>
</evidence>
<dbReference type="InterPro" id="IPR027414">
    <property type="entry name" value="GH95_N_dom"/>
</dbReference>
<dbReference type="Proteomes" id="UP001324993">
    <property type="component" value="Chromosome"/>
</dbReference>
<dbReference type="RefSeq" id="WP_319833064.1">
    <property type="nucleotide sequence ID" value="NZ_CP138858.1"/>
</dbReference>
<dbReference type="InterPro" id="IPR054363">
    <property type="entry name" value="GH95_cat"/>
</dbReference>
<feature type="domain" description="Alpha fucosidase A-like C-terminal" evidence="3">
    <location>
        <begin position="713"/>
        <end position="775"/>
    </location>
</feature>
<dbReference type="Pfam" id="PF22124">
    <property type="entry name" value="Glyco_hydro_95_cat"/>
    <property type="match status" value="1"/>
</dbReference>
<dbReference type="PANTHER" id="PTHR31084">
    <property type="entry name" value="ALPHA-L-FUCOSIDASE 2"/>
    <property type="match status" value="1"/>
</dbReference>
<dbReference type="Pfam" id="PF21307">
    <property type="entry name" value="Glyco_hydro_95_C"/>
    <property type="match status" value="1"/>
</dbReference>
<keyword evidence="1" id="KW-0175">Coiled coil</keyword>
<evidence type="ECO:0000313" key="6">
    <source>
        <dbReference type="Proteomes" id="UP001324993"/>
    </source>
</evidence>
<feature type="domain" description="Glycosyl hydrolase family 95 catalytic" evidence="4">
    <location>
        <begin position="286"/>
        <end position="711"/>
    </location>
</feature>
<dbReference type="InterPro" id="IPR049053">
    <property type="entry name" value="AFCA-like_C"/>
</dbReference>
<dbReference type="InterPro" id="IPR016518">
    <property type="entry name" value="Alpha-L-fucosidase"/>
</dbReference>
<organism evidence="5 6">
    <name type="scientific">Coraliomargarita algicola</name>
    <dbReference type="NCBI Taxonomy" id="3092156"/>
    <lineage>
        <taxon>Bacteria</taxon>
        <taxon>Pseudomonadati</taxon>
        <taxon>Verrucomicrobiota</taxon>
        <taxon>Opitutia</taxon>
        <taxon>Puniceicoccales</taxon>
        <taxon>Coraliomargaritaceae</taxon>
        <taxon>Coraliomargarita</taxon>
    </lineage>
</organism>
<keyword evidence="6" id="KW-1185">Reference proteome</keyword>
<feature type="coiled-coil region" evidence="1">
    <location>
        <begin position="265"/>
        <end position="292"/>
    </location>
</feature>
<gene>
    <name evidence="5" type="ORF">SH580_00610</name>
</gene>
<accession>A0ABZ0RM18</accession>
<feature type="domain" description="Glycosyl hydrolase family 95 N-terminal" evidence="2">
    <location>
        <begin position="17"/>
        <end position="262"/>
    </location>
</feature>
<evidence type="ECO:0000259" key="3">
    <source>
        <dbReference type="Pfam" id="PF21307"/>
    </source>
</evidence>
<keyword evidence="5" id="KW-0378">Hydrolase</keyword>
<dbReference type="SUPFAM" id="SSF48208">
    <property type="entry name" value="Six-hairpin glycosidases"/>
    <property type="match status" value="1"/>
</dbReference>
<proteinExistence type="predicted"/>
<dbReference type="InterPro" id="IPR008928">
    <property type="entry name" value="6-hairpin_glycosidase_sf"/>
</dbReference>
<dbReference type="PANTHER" id="PTHR31084:SF0">
    <property type="entry name" value="ALPHA-L-FUCOSIDASE 2"/>
    <property type="match status" value="1"/>
</dbReference>
<dbReference type="Gene3D" id="1.50.10.10">
    <property type="match status" value="1"/>
</dbReference>
<dbReference type="Pfam" id="PF14498">
    <property type="entry name" value="Glyco_hyd_65N_2"/>
    <property type="match status" value="1"/>
</dbReference>
<evidence type="ECO:0000259" key="2">
    <source>
        <dbReference type="Pfam" id="PF14498"/>
    </source>
</evidence>
<reference evidence="5 6" key="1">
    <citation type="submission" date="2023-11" db="EMBL/GenBank/DDBJ databases">
        <title>Coraliomargarita sp. nov., isolated from marine algae.</title>
        <authorList>
            <person name="Lee J.K."/>
            <person name="Baek J.H."/>
            <person name="Kim J.M."/>
            <person name="Choi D.G."/>
            <person name="Jeon C.O."/>
        </authorList>
    </citation>
    <scope>NUCLEOTIDE SEQUENCE [LARGE SCALE GENOMIC DNA]</scope>
    <source>
        <strain evidence="5 6">J2-16</strain>
    </source>
</reference>
<evidence type="ECO:0000313" key="5">
    <source>
        <dbReference type="EMBL" id="WPJ96201.1"/>
    </source>
</evidence>
<dbReference type="InterPro" id="IPR012341">
    <property type="entry name" value="6hp_glycosidase-like_sf"/>
</dbReference>
<dbReference type="EMBL" id="CP138858">
    <property type="protein sequence ID" value="WPJ96201.1"/>
    <property type="molecule type" value="Genomic_DNA"/>
</dbReference>
<dbReference type="GO" id="GO:0016787">
    <property type="term" value="F:hydrolase activity"/>
    <property type="evidence" value="ECO:0007669"/>
    <property type="project" value="UniProtKB-KW"/>
</dbReference>